<dbReference type="EMBL" id="CP003017">
    <property type="protein sequence ID" value="AEN90819.1"/>
    <property type="molecule type" value="Genomic_DNA"/>
</dbReference>
<dbReference type="Proteomes" id="UP000001283">
    <property type="component" value="Chromosome"/>
</dbReference>
<accession>A0A8D4BR47</accession>
<protein>
    <submittedName>
        <fullName evidence="1">Uncharacterized protein</fullName>
    </submittedName>
</protein>
<dbReference type="KEGG" id="bmh:BMWSH_3938"/>
<proteinExistence type="predicted"/>
<sequence>MQYADKIEKVFLRRRLFSPSYLPSNKLLAGFSTMSPTTGC</sequence>
<evidence type="ECO:0000313" key="1">
    <source>
        <dbReference type="EMBL" id="AEN90819.1"/>
    </source>
</evidence>
<name>A0A8D4BR47_PRIMW</name>
<organism evidence="1 2">
    <name type="scientific">Priestia megaterium (strain WSH-002)</name>
    <name type="common">Bacillus megaterium</name>
    <dbReference type="NCBI Taxonomy" id="1006007"/>
    <lineage>
        <taxon>Bacteria</taxon>
        <taxon>Bacillati</taxon>
        <taxon>Bacillota</taxon>
        <taxon>Bacilli</taxon>
        <taxon>Bacillales</taxon>
        <taxon>Bacillaceae</taxon>
        <taxon>Priestia</taxon>
    </lineage>
</organism>
<reference evidence="1 2" key="1">
    <citation type="journal article" date="2011" name="J. Bacteriol.">
        <title>Complete genome sequence of the industrial strain Bacillus megaterium WSH-002.</title>
        <authorList>
            <person name="Liu L."/>
            <person name="Li Y."/>
            <person name="Zhang J."/>
            <person name="Zou W."/>
            <person name="Zhou Z."/>
            <person name="Liu J."/>
            <person name="Li X."/>
            <person name="Wang L."/>
            <person name="Chen J."/>
        </authorList>
    </citation>
    <scope>NUCLEOTIDE SEQUENCE [LARGE SCALE GENOMIC DNA]</scope>
    <source>
        <strain evidence="1 2">WSH-002</strain>
    </source>
</reference>
<gene>
    <name evidence="1" type="ORF">BMWSH_3938</name>
</gene>
<dbReference type="AlphaFoldDB" id="A0A8D4BR47"/>
<evidence type="ECO:0000313" key="2">
    <source>
        <dbReference type="Proteomes" id="UP000001283"/>
    </source>
</evidence>